<comment type="subcellular location">
    <subcellularLocation>
        <location evidence="3">Cytoplasm</location>
    </subcellularLocation>
    <text evidence="3">The tmRNA-SmpB complex associates with stalled 70S ribosomes.</text>
</comment>
<dbReference type="InterPro" id="IPR020081">
    <property type="entry name" value="SsrA-bd_prot_CS"/>
</dbReference>
<proteinExistence type="inferred from homology"/>
<dbReference type="CDD" id="cd09294">
    <property type="entry name" value="SmpB"/>
    <property type="match status" value="1"/>
</dbReference>
<protein>
    <recommendedName>
        <fullName evidence="3">SsrA-binding protein</fullName>
    </recommendedName>
    <alternativeName>
        <fullName evidence="3">Small protein B</fullName>
    </alternativeName>
</protein>
<keyword evidence="2 3" id="KW-0694">RNA-binding</keyword>
<keyword evidence="1 3" id="KW-0963">Cytoplasm</keyword>
<gene>
    <name evidence="3" type="primary">smpB</name>
    <name evidence="4" type="ORF">L21SP2_1834</name>
</gene>
<dbReference type="GO" id="GO:0070929">
    <property type="term" value="P:trans-translation"/>
    <property type="evidence" value="ECO:0007669"/>
    <property type="project" value="UniProtKB-UniRule"/>
</dbReference>
<dbReference type="GO" id="GO:0070930">
    <property type="term" value="P:trans-translation-dependent protein tagging"/>
    <property type="evidence" value="ECO:0007669"/>
    <property type="project" value="TreeGrafter"/>
</dbReference>
<evidence type="ECO:0000256" key="1">
    <source>
        <dbReference type="ARBA" id="ARBA00022490"/>
    </source>
</evidence>
<dbReference type="InterPro" id="IPR023620">
    <property type="entry name" value="SmpB"/>
</dbReference>
<dbReference type="OrthoDB" id="9805462at2"/>
<dbReference type="HOGENOM" id="CLU_108953_0_0_12"/>
<dbReference type="Proteomes" id="UP000018680">
    <property type="component" value="Chromosome"/>
</dbReference>
<evidence type="ECO:0000256" key="3">
    <source>
        <dbReference type="HAMAP-Rule" id="MF_00023"/>
    </source>
</evidence>
<dbReference type="SUPFAM" id="SSF74982">
    <property type="entry name" value="Small protein B (SmpB)"/>
    <property type="match status" value="1"/>
</dbReference>
<organism evidence="4 5">
    <name type="scientific">Salinispira pacifica</name>
    <dbReference type="NCBI Taxonomy" id="1307761"/>
    <lineage>
        <taxon>Bacteria</taxon>
        <taxon>Pseudomonadati</taxon>
        <taxon>Spirochaetota</taxon>
        <taxon>Spirochaetia</taxon>
        <taxon>Spirochaetales</taxon>
        <taxon>Spirochaetaceae</taxon>
        <taxon>Salinispira</taxon>
    </lineage>
</organism>
<dbReference type="PATRIC" id="fig|1307761.3.peg.1828"/>
<evidence type="ECO:0000313" key="4">
    <source>
        <dbReference type="EMBL" id="AHC15209.1"/>
    </source>
</evidence>
<dbReference type="STRING" id="1307761.L21SP2_1834"/>
<dbReference type="GO" id="GO:0005829">
    <property type="term" value="C:cytosol"/>
    <property type="evidence" value="ECO:0007669"/>
    <property type="project" value="TreeGrafter"/>
</dbReference>
<sequence>MAEGTKLLSKNRRAFHEYHILERYECGIMLAGTEVKSMKSGKYSFVDSYARIKNNELWLVGLHITPYDHGNIHNHEPVRDRKLLVNRDELTKLVRKTDEKGLTLVPLSFYLKGGLVKMELGVCRGKKLHDKRASIKEKDLKRQSEREMRGRI</sequence>
<dbReference type="NCBIfam" id="TIGR00086">
    <property type="entry name" value="smpB"/>
    <property type="match status" value="1"/>
</dbReference>
<dbReference type="PROSITE" id="PS01317">
    <property type="entry name" value="SSRP"/>
    <property type="match status" value="1"/>
</dbReference>
<dbReference type="PANTHER" id="PTHR30308:SF2">
    <property type="entry name" value="SSRA-BINDING PROTEIN"/>
    <property type="match status" value="1"/>
</dbReference>
<dbReference type="RefSeq" id="WP_024268127.1">
    <property type="nucleotide sequence ID" value="NC_023035.1"/>
</dbReference>
<dbReference type="InterPro" id="IPR000037">
    <property type="entry name" value="SsrA-bd_prot"/>
</dbReference>
<dbReference type="Gene3D" id="2.40.280.10">
    <property type="match status" value="1"/>
</dbReference>
<comment type="function">
    <text evidence="3">Required for rescue of stalled ribosomes mediated by trans-translation. Binds to transfer-messenger RNA (tmRNA), required for stable association of tmRNA with ribosomes. tmRNA and SmpB together mimic tRNA shape, replacing the anticodon stem-loop with SmpB. tmRNA is encoded by the ssrA gene; the 2 termini fold to resemble tRNA(Ala) and it encodes a 'tag peptide', a short internal open reading frame. During trans-translation Ala-aminoacylated tmRNA acts like a tRNA, entering the A-site of stalled ribosomes, displacing the stalled mRNA. The ribosome then switches to translate the ORF on the tmRNA; the nascent peptide is terminated with the 'tag peptide' encoded by the tmRNA and targeted for degradation. The ribosome is freed to recommence translation, which seems to be the essential function of trans-translation.</text>
</comment>
<dbReference type="Pfam" id="PF01668">
    <property type="entry name" value="SmpB"/>
    <property type="match status" value="1"/>
</dbReference>
<dbReference type="eggNOG" id="COG0691">
    <property type="taxonomic scope" value="Bacteria"/>
</dbReference>
<dbReference type="NCBIfam" id="NF003843">
    <property type="entry name" value="PRK05422.1"/>
    <property type="match status" value="1"/>
</dbReference>
<evidence type="ECO:0000256" key="2">
    <source>
        <dbReference type="ARBA" id="ARBA00022884"/>
    </source>
</evidence>
<dbReference type="PANTHER" id="PTHR30308">
    <property type="entry name" value="TMRNA-BINDING COMPONENT OF TRANS-TRANSLATION TAGGING COMPLEX"/>
    <property type="match status" value="1"/>
</dbReference>
<dbReference type="GO" id="GO:0003723">
    <property type="term" value="F:RNA binding"/>
    <property type="evidence" value="ECO:0007669"/>
    <property type="project" value="UniProtKB-UniRule"/>
</dbReference>
<name>V5WI38_9SPIO</name>
<dbReference type="KEGG" id="slr:L21SP2_1834"/>
<dbReference type="HAMAP" id="MF_00023">
    <property type="entry name" value="SmpB"/>
    <property type="match status" value="1"/>
</dbReference>
<dbReference type="EMBL" id="CP006939">
    <property type="protein sequence ID" value="AHC15209.1"/>
    <property type="molecule type" value="Genomic_DNA"/>
</dbReference>
<reference evidence="4 5" key="1">
    <citation type="journal article" date="2015" name="Stand. Genomic Sci.">
        <title>Complete genome sequence and description of Salinispira pacifica gen. nov., sp. nov., a novel spirochaete isolated form a hypersaline microbial mat.</title>
        <authorList>
            <person name="Ben Hania W."/>
            <person name="Joseph M."/>
            <person name="Schumann P."/>
            <person name="Bunk B."/>
            <person name="Fiebig A."/>
            <person name="Sproer C."/>
            <person name="Klenk H.P."/>
            <person name="Fardeau M.L."/>
            <person name="Spring S."/>
        </authorList>
    </citation>
    <scope>NUCLEOTIDE SEQUENCE [LARGE SCALE GENOMIC DNA]</scope>
    <source>
        <strain evidence="4 5">L21-RPul-D2</strain>
    </source>
</reference>
<evidence type="ECO:0000313" key="5">
    <source>
        <dbReference type="Proteomes" id="UP000018680"/>
    </source>
</evidence>
<accession>V5WI38</accession>
<dbReference type="AlphaFoldDB" id="V5WI38"/>
<comment type="similarity">
    <text evidence="3">Belongs to the SmpB family.</text>
</comment>
<keyword evidence="5" id="KW-1185">Reference proteome</keyword>